<proteinExistence type="predicted"/>
<keyword evidence="1" id="KW-0812">Transmembrane</keyword>
<dbReference type="PANTHER" id="PTHR21106:SF2">
    <property type="entry name" value="NADH DEHYDROGENASE [UBIQUINONE] 1 BETA SUBCOMPLEX SUBUNIT 6"/>
    <property type="match status" value="1"/>
</dbReference>
<reference evidence="2" key="1">
    <citation type="submission" date="2015-01" db="EMBL/GenBank/DDBJ databases">
        <title>Transcriptome Assembly of Fopius arisanus.</title>
        <authorList>
            <person name="Geib S."/>
        </authorList>
    </citation>
    <scope>NUCLEOTIDE SEQUENCE</scope>
</reference>
<feature type="transmembrane region" description="Helical" evidence="1">
    <location>
        <begin position="129"/>
        <end position="148"/>
    </location>
</feature>
<organism evidence="2">
    <name type="scientific">Fopius arisanus</name>
    <dbReference type="NCBI Taxonomy" id="64838"/>
    <lineage>
        <taxon>Eukaryota</taxon>
        <taxon>Metazoa</taxon>
        <taxon>Ecdysozoa</taxon>
        <taxon>Arthropoda</taxon>
        <taxon>Hexapoda</taxon>
        <taxon>Insecta</taxon>
        <taxon>Pterygota</taxon>
        <taxon>Neoptera</taxon>
        <taxon>Endopterygota</taxon>
        <taxon>Hymenoptera</taxon>
        <taxon>Apocrita</taxon>
        <taxon>Ichneumonoidea</taxon>
        <taxon>Braconidae</taxon>
        <taxon>Opiinae</taxon>
        <taxon>Fopius</taxon>
    </lineage>
</organism>
<accession>A0A0C9RNB9</accession>
<sequence>MSIAGRHCFYSLVEKYGKIFIDCYFSINIHKFSDKKEMASSETGGVKPMSIAGRMVRERERLIGMSNDERAWRKQWLKDLELHHGPRIVPELEKELQNPIKRFYRFPLDKLGEALTPVLGTQRAYTIRFWTGKFAMAIAAIYAGAYYFKYNQNDWTRKGGWRVITSRPVCNPGDEGYPKVSDRTQPSDYAARGFKQATI</sequence>
<dbReference type="Pfam" id="PF09782">
    <property type="entry name" value="NDUF_B6"/>
    <property type="match status" value="1"/>
</dbReference>
<keyword evidence="1" id="KW-1133">Transmembrane helix</keyword>
<evidence type="ECO:0000313" key="2">
    <source>
        <dbReference type="EMBL" id="JAG78343.1"/>
    </source>
</evidence>
<evidence type="ECO:0000256" key="1">
    <source>
        <dbReference type="SAM" id="Phobius"/>
    </source>
</evidence>
<dbReference type="EMBL" id="GBYB01008576">
    <property type="protein sequence ID" value="JAG78343.1"/>
    <property type="molecule type" value="Transcribed_RNA"/>
</dbReference>
<keyword evidence="1" id="KW-0472">Membrane</keyword>
<gene>
    <name evidence="2" type="primary">CPF_0041</name>
    <name evidence="2" type="ORF">g.4483</name>
</gene>
<dbReference type="AlphaFoldDB" id="A0A0C9RNB9"/>
<dbReference type="GO" id="GO:0006120">
    <property type="term" value="P:mitochondrial electron transport, NADH to ubiquinone"/>
    <property type="evidence" value="ECO:0007669"/>
    <property type="project" value="InterPro"/>
</dbReference>
<protein>
    <submittedName>
        <fullName evidence="2">CPF_0041 protein</fullName>
    </submittedName>
</protein>
<dbReference type="GO" id="GO:0005739">
    <property type="term" value="C:mitochondrion"/>
    <property type="evidence" value="ECO:0007669"/>
    <property type="project" value="GOC"/>
</dbReference>
<dbReference type="InterPro" id="IPR019174">
    <property type="entry name" value="NADH_DH_b-subcmplx_su6"/>
</dbReference>
<name>A0A0C9RNB9_9HYME</name>
<dbReference type="PANTHER" id="PTHR21106">
    <property type="entry name" value="NADH DEHYDROGENASE [UBIQUINONE] 1 BETA SUBCOMPLEX SUBUNIT 6"/>
    <property type="match status" value="1"/>
</dbReference>